<feature type="domain" description="DUF5666" evidence="3">
    <location>
        <begin position="118"/>
        <end position="173"/>
    </location>
</feature>
<feature type="domain" description="DUF5666" evidence="3">
    <location>
        <begin position="335"/>
        <end position="397"/>
    </location>
</feature>
<dbReference type="Pfam" id="PF18914">
    <property type="entry name" value="DUF5666"/>
    <property type="match status" value="5"/>
</dbReference>
<evidence type="ECO:0000256" key="1">
    <source>
        <dbReference type="SAM" id="MobiDB-lite"/>
    </source>
</evidence>
<protein>
    <recommendedName>
        <fullName evidence="3">DUF5666 domain-containing protein</fullName>
    </recommendedName>
</protein>
<feature type="chain" id="PRO_5016914934" description="DUF5666 domain-containing protein" evidence="2">
    <location>
        <begin position="20"/>
        <end position="488"/>
    </location>
</feature>
<feature type="region of interest" description="Disordered" evidence="1">
    <location>
        <begin position="462"/>
        <end position="488"/>
    </location>
</feature>
<evidence type="ECO:0000313" key="5">
    <source>
        <dbReference type="Proteomes" id="UP000263489"/>
    </source>
</evidence>
<feature type="compositionally biased region" description="Acidic residues" evidence="1">
    <location>
        <begin position="468"/>
        <end position="488"/>
    </location>
</feature>
<comment type="caution">
    <text evidence="4">The sequence shown here is derived from an EMBL/GenBank/DDBJ whole genome shotgun (WGS) entry which is preliminary data.</text>
</comment>
<reference evidence="4 5" key="1">
    <citation type="journal article" date="2018" name="Nat. Biotechnol.">
        <title>A standardized bacterial taxonomy based on genome phylogeny substantially revises the tree of life.</title>
        <authorList>
            <person name="Parks D.H."/>
            <person name="Chuvochina M."/>
            <person name="Waite D.W."/>
            <person name="Rinke C."/>
            <person name="Skarshewski A."/>
            <person name="Chaumeil P.A."/>
            <person name="Hugenholtz P."/>
        </authorList>
    </citation>
    <scope>NUCLEOTIDE SEQUENCE [LARGE SCALE GENOMIC DNA]</scope>
    <source>
        <strain evidence="4">UBA9380</strain>
    </source>
</reference>
<feature type="domain" description="DUF5666" evidence="3">
    <location>
        <begin position="274"/>
        <end position="325"/>
    </location>
</feature>
<keyword evidence="2" id="KW-0732">Signal</keyword>
<feature type="signal peptide" evidence="2">
    <location>
        <begin position="1"/>
        <end position="19"/>
    </location>
</feature>
<feature type="domain" description="DUF5666" evidence="3">
    <location>
        <begin position="192"/>
        <end position="250"/>
    </location>
</feature>
<organism evidence="4 5">
    <name type="scientific">Marinobacter adhaerens</name>
    <dbReference type="NCBI Taxonomy" id="1033846"/>
    <lineage>
        <taxon>Bacteria</taxon>
        <taxon>Pseudomonadati</taxon>
        <taxon>Pseudomonadota</taxon>
        <taxon>Gammaproteobacteria</taxon>
        <taxon>Pseudomonadales</taxon>
        <taxon>Marinobacteraceae</taxon>
        <taxon>Marinobacter</taxon>
    </lineage>
</organism>
<evidence type="ECO:0000313" key="4">
    <source>
        <dbReference type="EMBL" id="HBC33880.1"/>
    </source>
</evidence>
<sequence>MNRKPLAIAVKLAMTGALAGALVACGGGGSGDTSTSDASSGTSVGAVSGFGSVYVNGTRFETNGSVSSDDGLEREDQLEKGMILKVEGDWDDSGQGRADKVSYDDTLRGPISGMSWDEVTRTGTLTMLGQSIALDGKTVFRGATPTVLADNPQGYRIRVSAWRLEDGSFRASFVGARAIGLEFDDNNEVEIEGVVADLDTSAQTFTINGFIIDYTSAVGDDDFSLDDLANGIAVEVEGTLNGNTILAEEIDDEDDLFDDDDDVEISGSIYDYDAASGQFSVNGVRVQIDGGTEFDDLRESSLADGLFVKVEGDFRNGVLVAEEIEGRDSDAELDGRIESLDLTNETMVVSGVRVQLTGNTLIDDDDDDEDGLRSRVQDIQSLQVGDYLEIEGRQQSSEGGFLEAISIEREDDDDDDDFELEARVSAIGADSITIMNLEVLRNGYSLSGAQVGDEVEIEYRQTSGGEYELTDNVEVDDDSDDGNGSNDD</sequence>
<dbReference type="EMBL" id="DNNA01000096">
    <property type="protein sequence ID" value="HBC33880.1"/>
    <property type="molecule type" value="Genomic_DNA"/>
</dbReference>
<dbReference type="Proteomes" id="UP000263489">
    <property type="component" value="Unassembled WGS sequence"/>
</dbReference>
<gene>
    <name evidence="4" type="ORF">DC045_06060</name>
</gene>
<evidence type="ECO:0000259" key="3">
    <source>
        <dbReference type="Pfam" id="PF18914"/>
    </source>
</evidence>
<feature type="domain" description="DUF5666" evidence="3">
    <location>
        <begin position="46"/>
        <end position="101"/>
    </location>
</feature>
<proteinExistence type="predicted"/>
<dbReference type="InterPro" id="IPR043724">
    <property type="entry name" value="DUF5666"/>
</dbReference>
<dbReference type="AlphaFoldDB" id="A0A352IQZ7"/>
<name>A0A352IQZ7_9GAMM</name>
<accession>A0A352IQZ7</accession>
<dbReference type="PROSITE" id="PS51257">
    <property type="entry name" value="PROKAR_LIPOPROTEIN"/>
    <property type="match status" value="1"/>
</dbReference>
<evidence type="ECO:0000256" key="2">
    <source>
        <dbReference type="SAM" id="SignalP"/>
    </source>
</evidence>